<comment type="caution">
    <text evidence="1">The sequence shown here is derived from an EMBL/GenBank/DDBJ whole genome shotgun (WGS) entry which is preliminary data.</text>
</comment>
<evidence type="ECO:0000313" key="1">
    <source>
        <dbReference type="EMBL" id="KAI0056949.1"/>
    </source>
</evidence>
<evidence type="ECO:0000313" key="2">
    <source>
        <dbReference type="Proteomes" id="UP000814140"/>
    </source>
</evidence>
<protein>
    <submittedName>
        <fullName evidence="1">Uncharacterized protein</fullName>
    </submittedName>
</protein>
<gene>
    <name evidence="1" type="ORF">BV25DRAFT_1831740</name>
</gene>
<sequence length="51" mass="5787">MTASSQLLRLYAVLVGCSCILTVFWTWSLIRELNLTLPFVSNKAETKTYCT</sequence>
<reference evidence="1" key="1">
    <citation type="submission" date="2021-03" db="EMBL/GenBank/DDBJ databases">
        <authorList>
            <consortium name="DOE Joint Genome Institute"/>
            <person name="Ahrendt S."/>
            <person name="Looney B.P."/>
            <person name="Miyauchi S."/>
            <person name="Morin E."/>
            <person name="Drula E."/>
            <person name="Courty P.E."/>
            <person name="Chicoki N."/>
            <person name="Fauchery L."/>
            <person name="Kohler A."/>
            <person name="Kuo A."/>
            <person name="Labutti K."/>
            <person name="Pangilinan J."/>
            <person name="Lipzen A."/>
            <person name="Riley R."/>
            <person name="Andreopoulos W."/>
            <person name="He G."/>
            <person name="Johnson J."/>
            <person name="Barry K.W."/>
            <person name="Grigoriev I.V."/>
            <person name="Nagy L."/>
            <person name="Hibbett D."/>
            <person name="Henrissat B."/>
            <person name="Matheny P.B."/>
            <person name="Labbe J."/>
            <person name="Martin F."/>
        </authorList>
    </citation>
    <scope>NUCLEOTIDE SEQUENCE</scope>
    <source>
        <strain evidence="1">HHB10654</strain>
    </source>
</reference>
<name>A0ACB8SK52_9AGAM</name>
<organism evidence="1 2">
    <name type="scientific">Artomyces pyxidatus</name>
    <dbReference type="NCBI Taxonomy" id="48021"/>
    <lineage>
        <taxon>Eukaryota</taxon>
        <taxon>Fungi</taxon>
        <taxon>Dikarya</taxon>
        <taxon>Basidiomycota</taxon>
        <taxon>Agaricomycotina</taxon>
        <taxon>Agaricomycetes</taxon>
        <taxon>Russulales</taxon>
        <taxon>Auriscalpiaceae</taxon>
        <taxon>Artomyces</taxon>
    </lineage>
</organism>
<keyword evidence="2" id="KW-1185">Reference proteome</keyword>
<accession>A0ACB8SK52</accession>
<dbReference type="Proteomes" id="UP000814140">
    <property type="component" value="Unassembled WGS sequence"/>
</dbReference>
<dbReference type="EMBL" id="MU277255">
    <property type="protein sequence ID" value="KAI0056949.1"/>
    <property type="molecule type" value="Genomic_DNA"/>
</dbReference>
<reference evidence="1" key="2">
    <citation type="journal article" date="2022" name="New Phytol.">
        <title>Evolutionary transition to the ectomycorrhizal habit in the genomes of a hyperdiverse lineage of mushroom-forming fungi.</title>
        <authorList>
            <person name="Looney B."/>
            <person name="Miyauchi S."/>
            <person name="Morin E."/>
            <person name="Drula E."/>
            <person name="Courty P.E."/>
            <person name="Kohler A."/>
            <person name="Kuo A."/>
            <person name="LaButti K."/>
            <person name="Pangilinan J."/>
            <person name="Lipzen A."/>
            <person name="Riley R."/>
            <person name="Andreopoulos W."/>
            <person name="He G."/>
            <person name="Johnson J."/>
            <person name="Nolan M."/>
            <person name="Tritt A."/>
            <person name="Barry K.W."/>
            <person name="Grigoriev I.V."/>
            <person name="Nagy L.G."/>
            <person name="Hibbett D."/>
            <person name="Henrissat B."/>
            <person name="Matheny P.B."/>
            <person name="Labbe J."/>
            <person name="Martin F.M."/>
        </authorList>
    </citation>
    <scope>NUCLEOTIDE SEQUENCE</scope>
    <source>
        <strain evidence="1">HHB10654</strain>
    </source>
</reference>
<proteinExistence type="predicted"/>